<feature type="non-terminal residue" evidence="4">
    <location>
        <position position="93"/>
    </location>
</feature>
<proteinExistence type="predicted"/>
<dbReference type="InParanoid" id="S8DJG6"/>
<dbReference type="GO" id="GO:0000978">
    <property type="term" value="F:RNA polymerase II cis-regulatory region sequence-specific DNA binding"/>
    <property type="evidence" value="ECO:0007669"/>
    <property type="project" value="TreeGrafter"/>
</dbReference>
<dbReference type="Proteomes" id="UP000015241">
    <property type="component" value="Unassembled WGS sequence"/>
</dbReference>
<dbReference type="Pfam" id="PF00250">
    <property type="entry name" value="Forkhead"/>
    <property type="match status" value="1"/>
</dbReference>
<dbReference type="CDD" id="cd00059">
    <property type="entry name" value="FH_FOX"/>
    <property type="match status" value="1"/>
</dbReference>
<dbReference type="STRING" id="743788.S8DJG6"/>
<gene>
    <name evidence="4" type="ORF">FOMPIDRAFT_1135688</name>
</gene>
<comment type="subcellular location">
    <subcellularLocation>
        <location evidence="2">Nucleus</location>
    </subcellularLocation>
</comment>
<reference evidence="4 5" key="1">
    <citation type="journal article" date="2012" name="Science">
        <title>The Paleozoic origin of enzymatic lignin decomposition reconstructed from 31 fungal genomes.</title>
        <authorList>
            <person name="Floudas D."/>
            <person name="Binder M."/>
            <person name="Riley R."/>
            <person name="Barry K."/>
            <person name="Blanchette R.A."/>
            <person name="Henrissat B."/>
            <person name="Martinez A.T."/>
            <person name="Otillar R."/>
            <person name="Spatafora J.W."/>
            <person name="Yadav J.S."/>
            <person name="Aerts A."/>
            <person name="Benoit I."/>
            <person name="Boyd A."/>
            <person name="Carlson A."/>
            <person name="Copeland A."/>
            <person name="Coutinho P.M."/>
            <person name="de Vries R.P."/>
            <person name="Ferreira P."/>
            <person name="Findley K."/>
            <person name="Foster B."/>
            <person name="Gaskell J."/>
            <person name="Glotzer D."/>
            <person name="Gorecki P."/>
            <person name="Heitman J."/>
            <person name="Hesse C."/>
            <person name="Hori C."/>
            <person name="Igarashi K."/>
            <person name="Jurgens J.A."/>
            <person name="Kallen N."/>
            <person name="Kersten P."/>
            <person name="Kohler A."/>
            <person name="Kuees U."/>
            <person name="Kumar T.K.A."/>
            <person name="Kuo A."/>
            <person name="LaButti K."/>
            <person name="Larrondo L.F."/>
            <person name="Lindquist E."/>
            <person name="Ling A."/>
            <person name="Lombard V."/>
            <person name="Lucas S."/>
            <person name="Lundell T."/>
            <person name="Martin R."/>
            <person name="McLaughlin D.J."/>
            <person name="Morgenstern I."/>
            <person name="Morin E."/>
            <person name="Murat C."/>
            <person name="Nagy L.G."/>
            <person name="Nolan M."/>
            <person name="Ohm R.A."/>
            <person name="Patyshakuliyeva A."/>
            <person name="Rokas A."/>
            <person name="Ruiz-Duenas F.J."/>
            <person name="Sabat G."/>
            <person name="Salamov A."/>
            <person name="Samejima M."/>
            <person name="Schmutz J."/>
            <person name="Slot J.C."/>
            <person name="St John F."/>
            <person name="Stenlid J."/>
            <person name="Sun H."/>
            <person name="Sun S."/>
            <person name="Syed K."/>
            <person name="Tsang A."/>
            <person name="Wiebenga A."/>
            <person name="Young D."/>
            <person name="Pisabarro A."/>
            <person name="Eastwood D.C."/>
            <person name="Martin F."/>
            <person name="Cullen D."/>
            <person name="Grigoriev I.V."/>
            <person name="Hibbett D.S."/>
        </authorList>
    </citation>
    <scope>NUCLEOTIDE SEQUENCE</scope>
    <source>
        <strain evidence="5">FP-58527</strain>
    </source>
</reference>
<feature type="DNA-binding region" description="Fork-head" evidence="2">
    <location>
        <begin position="11"/>
        <end position="93"/>
    </location>
</feature>
<keyword evidence="1 2" id="KW-0238">DNA-binding</keyword>
<name>S8DJG6_FOMSC</name>
<dbReference type="SMART" id="SM00339">
    <property type="entry name" value="FH"/>
    <property type="match status" value="1"/>
</dbReference>
<sequence>MLEDPPRPGEKPNFPYPLLIRAAIQGSPRQALTLQGIYDALQQRYQWFREHRNDKAWLGSIRHNLSLNKLFRKLQKPITEPGKGSYWTVDTAA</sequence>
<dbReference type="PANTHER" id="PTHR11829">
    <property type="entry name" value="FORKHEAD BOX PROTEIN"/>
    <property type="match status" value="1"/>
</dbReference>
<dbReference type="InterPro" id="IPR036388">
    <property type="entry name" value="WH-like_DNA-bd_sf"/>
</dbReference>
<evidence type="ECO:0000256" key="2">
    <source>
        <dbReference type="PROSITE-ProRule" id="PRU00089"/>
    </source>
</evidence>
<dbReference type="Gene3D" id="1.10.10.10">
    <property type="entry name" value="Winged helix-like DNA-binding domain superfamily/Winged helix DNA-binding domain"/>
    <property type="match status" value="1"/>
</dbReference>
<organism evidence="4 5">
    <name type="scientific">Fomitopsis schrenkii</name>
    <name type="common">Brown rot fungus</name>
    <dbReference type="NCBI Taxonomy" id="2126942"/>
    <lineage>
        <taxon>Eukaryota</taxon>
        <taxon>Fungi</taxon>
        <taxon>Dikarya</taxon>
        <taxon>Basidiomycota</taxon>
        <taxon>Agaricomycotina</taxon>
        <taxon>Agaricomycetes</taxon>
        <taxon>Polyporales</taxon>
        <taxon>Fomitopsis</taxon>
    </lineage>
</organism>
<dbReference type="HOGENOM" id="CLU_077699_6_2_1"/>
<dbReference type="PANTHER" id="PTHR11829:SF343">
    <property type="entry name" value="FORK-HEAD DOMAIN-CONTAINING PROTEIN"/>
    <property type="match status" value="1"/>
</dbReference>
<dbReference type="OrthoDB" id="5954824at2759"/>
<dbReference type="EMBL" id="KE504261">
    <property type="protein sequence ID" value="EPS93686.1"/>
    <property type="molecule type" value="Genomic_DNA"/>
</dbReference>
<dbReference type="InterPro" id="IPR050211">
    <property type="entry name" value="FOX_domain-containing"/>
</dbReference>
<evidence type="ECO:0000256" key="1">
    <source>
        <dbReference type="ARBA" id="ARBA00023125"/>
    </source>
</evidence>
<dbReference type="PROSITE" id="PS50039">
    <property type="entry name" value="FORK_HEAD_3"/>
    <property type="match status" value="1"/>
</dbReference>
<dbReference type="InterPro" id="IPR001766">
    <property type="entry name" value="Fork_head_dom"/>
</dbReference>
<dbReference type="GO" id="GO:0000981">
    <property type="term" value="F:DNA-binding transcription factor activity, RNA polymerase II-specific"/>
    <property type="evidence" value="ECO:0007669"/>
    <property type="project" value="TreeGrafter"/>
</dbReference>
<evidence type="ECO:0000313" key="4">
    <source>
        <dbReference type="EMBL" id="EPS93686.1"/>
    </source>
</evidence>
<keyword evidence="2" id="KW-0539">Nucleus</keyword>
<evidence type="ECO:0000259" key="3">
    <source>
        <dbReference type="PROSITE" id="PS50039"/>
    </source>
</evidence>
<keyword evidence="5" id="KW-1185">Reference proteome</keyword>
<dbReference type="InterPro" id="IPR036390">
    <property type="entry name" value="WH_DNA-bd_sf"/>
</dbReference>
<protein>
    <recommendedName>
        <fullName evidence="3">Fork-head domain-containing protein</fullName>
    </recommendedName>
</protein>
<dbReference type="GO" id="GO:0005634">
    <property type="term" value="C:nucleus"/>
    <property type="evidence" value="ECO:0007669"/>
    <property type="project" value="UniProtKB-SubCell"/>
</dbReference>
<dbReference type="PRINTS" id="PR00053">
    <property type="entry name" value="FORKHEAD"/>
</dbReference>
<feature type="domain" description="Fork-head" evidence="3">
    <location>
        <begin position="11"/>
        <end position="93"/>
    </location>
</feature>
<dbReference type="AlphaFoldDB" id="S8DJG6"/>
<dbReference type="SUPFAM" id="SSF46785">
    <property type="entry name" value="Winged helix' DNA-binding domain"/>
    <property type="match status" value="1"/>
</dbReference>
<accession>S8DJG6</accession>
<evidence type="ECO:0000313" key="5">
    <source>
        <dbReference type="Proteomes" id="UP000015241"/>
    </source>
</evidence>
<dbReference type="eggNOG" id="KOG2294">
    <property type="taxonomic scope" value="Eukaryota"/>
</dbReference>